<comment type="caution">
    <text evidence="2">The sequence shown here is derived from an EMBL/GenBank/DDBJ whole genome shotgun (WGS) entry which is preliminary data.</text>
</comment>
<protein>
    <submittedName>
        <fullName evidence="2">rRNA biogenesis protein rrp5</fullName>
    </submittedName>
</protein>
<accession>A0A3A1R2A3</accession>
<evidence type="ECO:0000313" key="3">
    <source>
        <dbReference type="Proteomes" id="UP000265801"/>
    </source>
</evidence>
<dbReference type="AlphaFoldDB" id="A0A3A1R2A3"/>
<feature type="compositionally biased region" description="Basic and acidic residues" evidence="1">
    <location>
        <begin position="42"/>
        <end position="52"/>
    </location>
</feature>
<dbReference type="RefSeq" id="WP_119546047.1">
    <property type="nucleotide sequence ID" value="NZ_QXIR01000006.1"/>
</dbReference>
<evidence type="ECO:0000313" key="2">
    <source>
        <dbReference type="EMBL" id="RIW36043.1"/>
    </source>
</evidence>
<dbReference type="EMBL" id="QXIR01000006">
    <property type="protein sequence ID" value="RIW36043.1"/>
    <property type="molecule type" value="Genomic_DNA"/>
</dbReference>
<feature type="region of interest" description="Disordered" evidence="1">
    <location>
        <begin position="36"/>
        <end position="61"/>
    </location>
</feature>
<dbReference type="OrthoDB" id="1667378at2"/>
<sequence length="113" mass="12299">MSKTKLALDVVTDLRNLAGSIETLVFALENNQTVSATSVEKQQTKENEESKKSPKPTKAKLSTLEDVRAKLAALSQDGKQVQVKELITGFGAKKLSDIPAEKYPELLEEAGKL</sequence>
<reference evidence="2 3" key="1">
    <citation type="submission" date="2018-09" db="EMBL/GenBank/DDBJ databases">
        <title>Bacillus saliacetes sp. nov., isolated from Thai shrimp paste (Ka-pi).</title>
        <authorList>
            <person name="Daroonpunt R."/>
            <person name="Tanasupawat S."/>
            <person name="Yiamsombut S."/>
        </authorList>
    </citation>
    <scope>NUCLEOTIDE SEQUENCE [LARGE SCALE GENOMIC DNA]</scope>
    <source>
        <strain evidence="2 3">SKP7-4</strain>
    </source>
</reference>
<proteinExistence type="predicted"/>
<name>A0A3A1R2A3_9BACI</name>
<gene>
    <name evidence="2" type="ORF">D3H55_06170</name>
</gene>
<keyword evidence="3" id="KW-1185">Reference proteome</keyword>
<organism evidence="2 3">
    <name type="scientific">Bacillus salacetis</name>
    <dbReference type="NCBI Taxonomy" id="2315464"/>
    <lineage>
        <taxon>Bacteria</taxon>
        <taxon>Bacillati</taxon>
        <taxon>Bacillota</taxon>
        <taxon>Bacilli</taxon>
        <taxon>Bacillales</taxon>
        <taxon>Bacillaceae</taxon>
        <taxon>Bacillus</taxon>
    </lineage>
</organism>
<evidence type="ECO:0000256" key="1">
    <source>
        <dbReference type="SAM" id="MobiDB-lite"/>
    </source>
</evidence>
<dbReference type="Proteomes" id="UP000265801">
    <property type="component" value="Unassembled WGS sequence"/>
</dbReference>